<dbReference type="CDD" id="cd00130">
    <property type="entry name" value="PAS"/>
    <property type="match status" value="1"/>
</dbReference>
<keyword evidence="2" id="KW-0472">Membrane</keyword>
<dbReference type="InterPro" id="IPR057352">
    <property type="entry name" value="TPR_TmcB/C"/>
</dbReference>
<dbReference type="InterPro" id="IPR035965">
    <property type="entry name" value="PAS-like_dom_sf"/>
</dbReference>
<dbReference type="SUPFAM" id="SSF55785">
    <property type="entry name" value="PYP-like sensor domain (PAS domain)"/>
    <property type="match status" value="1"/>
</dbReference>
<dbReference type="KEGG" id="tet:TTHERM_00309990"/>
<feature type="domain" description="PAS" evidence="3">
    <location>
        <begin position="657"/>
        <end position="708"/>
    </location>
</feature>
<organism evidence="4 5">
    <name type="scientific">Tetrahymena thermophila (strain SB210)</name>
    <dbReference type="NCBI Taxonomy" id="312017"/>
    <lineage>
        <taxon>Eukaryota</taxon>
        <taxon>Sar</taxon>
        <taxon>Alveolata</taxon>
        <taxon>Ciliophora</taxon>
        <taxon>Intramacronucleata</taxon>
        <taxon>Oligohymenophorea</taxon>
        <taxon>Hymenostomatida</taxon>
        <taxon>Tetrahymenina</taxon>
        <taxon>Tetrahymenidae</taxon>
        <taxon>Tetrahymena</taxon>
    </lineage>
</organism>
<feature type="transmembrane region" description="Helical" evidence="2">
    <location>
        <begin position="316"/>
        <end position="335"/>
    </location>
</feature>
<dbReference type="PANTHER" id="PTHR31600:SF2">
    <property type="entry name" value="GAMETE ENRICHED GENE 10 PROTEIN-RELATED"/>
    <property type="match status" value="1"/>
</dbReference>
<dbReference type="PANTHER" id="PTHR31600">
    <property type="entry name" value="TINY MACROCYSTS PROTEIN B-RELATED"/>
    <property type="match status" value="1"/>
</dbReference>
<evidence type="ECO:0000256" key="2">
    <source>
        <dbReference type="SAM" id="Phobius"/>
    </source>
</evidence>
<feature type="transmembrane region" description="Helical" evidence="2">
    <location>
        <begin position="1626"/>
        <end position="1647"/>
    </location>
</feature>
<evidence type="ECO:0000313" key="5">
    <source>
        <dbReference type="Proteomes" id="UP000009168"/>
    </source>
</evidence>
<dbReference type="RefSeq" id="XP_001021075.2">
    <property type="nucleotide sequence ID" value="XM_001021075.2"/>
</dbReference>
<keyword evidence="2" id="KW-0812">Transmembrane</keyword>
<accession>I7ML09</accession>
<feature type="transmembrane region" description="Helical" evidence="2">
    <location>
        <begin position="188"/>
        <end position="211"/>
    </location>
</feature>
<feature type="compositionally biased region" description="Basic and acidic residues" evidence="1">
    <location>
        <begin position="1030"/>
        <end position="1044"/>
    </location>
</feature>
<dbReference type="PROSITE" id="PS50112">
    <property type="entry name" value="PAS"/>
    <property type="match status" value="1"/>
</dbReference>
<feature type="transmembrane region" description="Helical" evidence="2">
    <location>
        <begin position="1409"/>
        <end position="1428"/>
    </location>
</feature>
<dbReference type="OrthoDB" id="542352at2759"/>
<gene>
    <name evidence="4" type="ORF">TTHERM_00309990</name>
</gene>
<dbReference type="InterPro" id="IPR000014">
    <property type="entry name" value="PAS"/>
</dbReference>
<dbReference type="STRING" id="312017.I7ML09"/>
<dbReference type="Proteomes" id="UP000009168">
    <property type="component" value="Unassembled WGS sequence"/>
</dbReference>
<feature type="transmembrane region" description="Helical" evidence="2">
    <location>
        <begin position="45"/>
        <end position="64"/>
    </location>
</feature>
<name>I7ML09_TETTS</name>
<proteinExistence type="predicted"/>
<dbReference type="Pfam" id="PF25474">
    <property type="entry name" value="TPR_TmcB"/>
    <property type="match status" value="1"/>
</dbReference>
<dbReference type="Pfam" id="PF13426">
    <property type="entry name" value="PAS_9"/>
    <property type="match status" value="1"/>
</dbReference>
<reference evidence="5" key="1">
    <citation type="journal article" date="2006" name="PLoS Biol.">
        <title>Macronuclear genome sequence of the ciliate Tetrahymena thermophila, a model eukaryote.</title>
        <authorList>
            <person name="Eisen J.A."/>
            <person name="Coyne R.S."/>
            <person name="Wu M."/>
            <person name="Wu D."/>
            <person name="Thiagarajan M."/>
            <person name="Wortman J.R."/>
            <person name="Badger J.H."/>
            <person name="Ren Q."/>
            <person name="Amedeo P."/>
            <person name="Jones K.M."/>
            <person name="Tallon L.J."/>
            <person name="Delcher A.L."/>
            <person name="Salzberg S.L."/>
            <person name="Silva J.C."/>
            <person name="Haas B.J."/>
            <person name="Majoros W.H."/>
            <person name="Farzad M."/>
            <person name="Carlton J.M."/>
            <person name="Smith R.K. Jr."/>
            <person name="Garg J."/>
            <person name="Pearlman R.E."/>
            <person name="Karrer K.M."/>
            <person name="Sun L."/>
            <person name="Manning G."/>
            <person name="Elde N.C."/>
            <person name="Turkewitz A.P."/>
            <person name="Asai D.J."/>
            <person name="Wilkes D.E."/>
            <person name="Wang Y."/>
            <person name="Cai H."/>
            <person name="Collins K."/>
            <person name="Stewart B.A."/>
            <person name="Lee S.R."/>
            <person name="Wilamowska K."/>
            <person name="Weinberg Z."/>
            <person name="Ruzzo W.L."/>
            <person name="Wloga D."/>
            <person name="Gaertig J."/>
            <person name="Frankel J."/>
            <person name="Tsao C.-C."/>
            <person name="Gorovsky M.A."/>
            <person name="Keeling P.J."/>
            <person name="Waller R.F."/>
            <person name="Patron N.J."/>
            <person name="Cherry J.M."/>
            <person name="Stover N.A."/>
            <person name="Krieger C.J."/>
            <person name="del Toro C."/>
            <person name="Ryder H.F."/>
            <person name="Williamson S.C."/>
            <person name="Barbeau R.A."/>
            <person name="Hamilton E.P."/>
            <person name="Orias E."/>
        </authorList>
    </citation>
    <scope>NUCLEOTIDE SEQUENCE [LARGE SCALE GENOMIC DNA]</scope>
    <source>
        <strain evidence="5">SB210</strain>
    </source>
</reference>
<dbReference type="NCBIfam" id="TIGR00229">
    <property type="entry name" value="sensory_box"/>
    <property type="match status" value="1"/>
</dbReference>
<evidence type="ECO:0000256" key="1">
    <source>
        <dbReference type="SAM" id="MobiDB-lite"/>
    </source>
</evidence>
<keyword evidence="2" id="KW-1133">Transmembrane helix</keyword>
<feature type="transmembrane region" description="Helical" evidence="2">
    <location>
        <begin position="231"/>
        <end position="248"/>
    </location>
</feature>
<keyword evidence="5" id="KW-1185">Reference proteome</keyword>
<dbReference type="EMBL" id="GG662608">
    <property type="protein sequence ID" value="EAS00830.2"/>
    <property type="molecule type" value="Genomic_DNA"/>
</dbReference>
<protein>
    <submittedName>
        <fullName evidence="4">PAS domain S-box protein</fullName>
    </submittedName>
</protein>
<feature type="transmembrane region" description="Helical" evidence="2">
    <location>
        <begin position="99"/>
        <end position="121"/>
    </location>
</feature>
<dbReference type="Gene3D" id="3.30.450.20">
    <property type="entry name" value="PAS domain"/>
    <property type="match status" value="1"/>
</dbReference>
<evidence type="ECO:0000259" key="3">
    <source>
        <dbReference type="PROSITE" id="PS50112"/>
    </source>
</evidence>
<feature type="region of interest" description="Disordered" evidence="1">
    <location>
        <begin position="1023"/>
        <end position="1044"/>
    </location>
</feature>
<feature type="transmembrane region" description="Helical" evidence="2">
    <location>
        <begin position="285"/>
        <end position="304"/>
    </location>
</feature>
<feature type="compositionally biased region" description="Polar residues" evidence="1">
    <location>
        <begin position="873"/>
        <end position="891"/>
    </location>
</feature>
<dbReference type="InterPro" id="IPR052994">
    <property type="entry name" value="Tiny_macrocysts_regulators"/>
</dbReference>
<feature type="region of interest" description="Disordered" evidence="1">
    <location>
        <begin position="871"/>
        <end position="891"/>
    </location>
</feature>
<dbReference type="InParanoid" id="I7ML09"/>
<feature type="transmembrane region" description="Helical" evidence="2">
    <location>
        <begin position="1278"/>
        <end position="1299"/>
    </location>
</feature>
<feature type="transmembrane region" description="Helical" evidence="2">
    <location>
        <begin position="254"/>
        <end position="273"/>
    </location>
</feature>
<feature type="compositionally biased region" description="Polar residues" evidence="1">
    <location>
        <begin position="936"/>
        <end position="948"/>
    </location>
</feature>
<dbReference type="eggNOG" id="ENOG502SI7Y">
    <property type="taxonomic scope" value="Eukaryota"/>
</dbReference>
<feature type="region of interest" description="Disordered" evidence="1">
    <location>
        <begin position="931"/>
        <end position="960"/>
    </location>
</feature>
<feature type="transmembrane region" description="Helical" evidence="2">
    <location>
        <begin position="1380"/>
        <end position="1403"/>
    </location>
</feature>
<feature type="transmembrane region" description="Helical" evidence="2">
    <location>
        <begin position="142"/>
        <end position="163"/>
    </location>
</feature>
<sequence length="1689" mass="195402">MGDQAESVNLLGKEQMSSLNQFTVNMKTIFYEYLYTILRNDDQSILINFSLTLIQYFQIYYFAFHPAVISIWNQSNASKISSAFGFPGIIHIYRSTSVMVYQAFFYIAMITVILFFFIFLYSFITLARQRTVGTLLLNIQQLIINCFLTILYVPFMDIFISFLNCESVNGVLSLNIYSSIQCWNGMHIFYATGSIIALVILEIFSYVFSILYFDGIQNDQKVNSVKNSRHVICIHIVQFILVLTYNFMNTQQYNGVLNTIYFVCALLVFYMIHSRLPFNHPIVQRYQSLFCTVFVWTAMMMALAQLTEKTVFQGLMYAWAIGLPLIIFTVFWIPLEKNRKDFTMNVNTNKFSSPEEVIEHANYVQKLIRNDMKKTSTSHLLNGYIEFHNKTCLNSACPLKKIKFSQNSQKKNSGKVLQNKQQASNNIFNQKKQDKRYLFCYEMISKLFEAAIATYPQDVSLRIQYSIFLMKVMKSKQHAINEVVEAENLKCSIDDRFTLYYIKRNIENEINEMSKETNGEYTEQRNLEGKIQHFRAAMEQTVTLLMEFWSQFSDDKPDLIKLYDIGSKLFPLKLLVDEMWKKISRTKGEQIPKLLRIYSKYLLDIFNDKKQGMELLEKAAKLENSYHNKKDLSVNYASDLNIDGQEDGMIFMTMEEDKIGQILTLNLSCSSMFGYSKTELLNKNVNILMPQIYQKHHEDILKRYVETNESTFINKDKQVYGKNKSGYIFPVIIHIKPIFHALKDGMEFLGIFRKEKNVKNFAYALATYDNQIRDISSSCLNILGIDHKTISLQTVNLQNIITDILSEKEQYMQKVGKQKEYTFPKISEDQVIFNKGSLTVKLNVWLQEVSFKVKSNAGYILKVESVQKKANKPQESQLNQQSKMNRTKQKNLNTSQNVIRQQDNLQKEVSFLFKLVIEDYSIQYEGEYIEGVKGDNPNNLNNTAQFNDTEQESNLNSNNPYSNNSHIVMNKQSAIFSRQDQDNYDKSNNLLQEAISNKVDYGLGIKIMRLKGNVIVDIDRDMTDEEQSEQENKSENEENEKQARMNKNRVEEYGHEYEGGSNQMKELNQELQKQSESTVVSTLKNFSVFVILTMIAISIIDFVVKNSSINSQSSNFTLIKQTANRISDLNLIISDILELTYLQAGVRDPQFNSVSQNPTIQSDTDFLKNSIQNTIQEYENLTISIQNNGNTDTSNTKIYFDQSFVPSTFQVSQASQQMISKSHNIVQLDISQILQTQSDVFFVIFNGLNDYINQLTLSYYDIAQKQSSEISNIQNKSLIYLIVSISAMVVFSIILTIFLGRTIFAKQLILSVFLEIPEKTAKYLYSKCENFLAQLGSGEEEEVHSEVDLFIEDKELNDEGKTTLFGKRKKKFKNSDNGSIGFLIKMLIIAVIVEVYFVVNYILGGNQIVVINGLLLEYNTTCFALGYYSQVSNSEKQLIYNSNWNLLNSNSQQTVSTMLNNLYTVDSLIHEEHASNTEYHQVEGSYLSIFESVMFQDACVVLLAQQAVSQSVCTNFSNGIVQQGMIAVVIRYFQLLRYQYDKYTWIITNPNQAYPYNYTSTDPNWVVKSISQNVTLNNLYNLLRTPDTYELTLIQTLYIENAFKYLQDQFLHEFSLLLDNYKVQRILFLALFILLLITASITCWLPFLSNLNKEIWSTKCLLSFIPVDEVNKIRAISNFIKDYILERRI</sequence>
<dbReference type="GeneID" id="7838991"/>
<evidence type="ECO:0000313" key="4">
    <source>
        <dbReference type="EMBL" id="EAS00830.2"/>
    </source>
</evidence>